<evidence type="ECO:0000313" key="3">
    <source>
        <dbReference type="EMBL" id="BBO32762.1"/>
    </source>
</evidence>
<feature type="transmembrane region" description="Helical" evidence="2">
    <location>
        <begin position="12"/>
        <end position="34"/>
    </location>
</feature>
<organism evidence="3 4">
    <name type="scientific">Lacipirellula parvula</name>
    <dbReference type="NCBI Taxonomy" id="2650471"/>
    <lineage>
        <taxon>Bacteria</taxon>
        <taxon>Pseudomonadati</taxon>
        <taxon>Planctomycetota</taxon>
        <taxon>Planctomycetia</taxon>
        <taxon>Pirellulales</taxon>
        <taxon>Lacipirellulaceae</taxon>
        <taxon>Lacipirellula</taxon>
    </lineage>
</organism>
<evidence type="ECO:0000256" key="2">
    <source>
        <dbReference type="SAM" id="Phobius"/>
    </source>
</evidence>
<reference evidence="4" key="1">
    <citation type="submission" date="2019-10" db="EMBL/GenBank/DDBJ databases">
        <title>Lacipirellula parvula gen. nov., sp. nov., representing a lineage of planctomycetes widespread in freshwater anoxic habitats, and description of the family Lacipirellulaceae.</title>
        <authorList>
            <person name="Dedysh S.N."/>
            <person name="Kulichevskaya I.S."/>
            <person name="Beletsky A.V."/>
            <person name="Rakitin A.L."/>
            <person name="Mardanov A.V."/>
            <person name="Ivanova A.A."/>
            <person name="Saltykova V.X."/>
            <person name="Rijpstra W.I.C."/>
            <person name="Sinninghe Damste J.S."/>
            <person name="Ravin N.V."/>
        </authorList>
    </citation>
    <scope>NUCLEOTIDE SEQUENCE [LARGE SCALE GENOMIC DNA]</scope>
    <source>
        <strain evidence="4">PX69</strain>
    </source>
</reference>
<dbReference type="AlphaFoldDB" id="A0A5K7XA54"/>
<feature type="region of interest" description="Disordered" evidence="1">
    <location>
        <begin position="200"/>
        <end position="248"/>
    </location>
</feature>
<sequence length="429" mass="46285">MEPQSTTWRQLATRWVIAAAAVGWMTAIACGVWYEVARRRQANFAEQLAARIVAAEARPSRAVVAELTLLDVAGVEPLVRLASLQRRDVAIAARGAVNQLLQSWELEATESGDVRRFAERTTALSAALERHAAEFGPETQRWANGLAERLVTHSDQFAPADSWEILANCDRVLSRPLQPREARPAPIVAVAEPLVPSTPPAKPLAAAVRPQASTPARSNGDQQTRANDGPKGDLSVLGPVTSSGSSFNLQQQFGNTLRSALQFAGEHSGAAQRSDQPVRVTPMGPVIDVPSPQEARLQSRRSRTQPPTAPAVDAHVVKLDARPDASDQSVTAIGPRGRDTVAELTKQINALPPGERLASLERASQLPPAEARRLLRNFVADGEPQVRLQALTMLATAGDPQLMELARERAVEDADPRVSAFASELLRKR</sequence>
<proteinExistence type="predicted"/>
<dbReference type="RefSeq" id="WP_152098675.1">
    <property type="nucleotide sequence ID" value="NZ_AP021861.1"/>
</dbReference>
<feature type="region of interest" description="Disordered" evidence="1">
    <location>
        <begin position="264"/>
        <end position="310"/>
    </location>
</feature>
<keyword evidence="2" id="KW-1133">Transmembrane helix</keyword>
<dbReference type="KEGG" id="lpav:PLANPX_2374"/>
<keyword evidence="4" id="KW-1185">Reference proteome</keyword>
<evidence type="ECO:0000313" key="4">
    <source>
        <dbReference type="Proteomes" id="UP000326837"/>
    </source>
</evidence>
<feature type="compositionally biased region" description="Polar residues" evidence="1">
    <location>
        <begin position="211"/>
        <end position="226"/>
    </location>
</feature>
<keyword evidence="2" id="KW-0812">Transmembrane</keyword>
<gene>
    <name evidence="3" type="ORF">PLANPX_2374</name>
</gene>
<protein>
    <recommendedName>
        <fullName evidence="5">HEAT repeat domain-containing protein</fullName>
    </recommendedName>
</protein>
<accession>A0A5K7XA54</accession>
<keyword evidence="2" id="KW-0472">Membrane</keyword>
<dbReference type="EMBL" id="AP021861">
    <property type="protein sequence ID" value="BBO32762.1"/>
    <property type="molecule type" value="Genomic_DNA"/>
</dbReference>
<evidence type="ECO:0008006" key="5">
    <source>
        <dbReference type="Google" id="ProtNLM"/>
    </source>
</evidence>
<name>A0A5K7XA54_9BACT</name>
<dbReference type="Proteomes" id="UP000326837">
    <property type="component" value="Chromosome"/>
</dbReference>
<evidence type="ECO:0000256" key="1">
    <source>
        <dbReference type="SAM" id="MobiDB-lite"/>
    </source>
</evidence>